<proteinExistence type="predicted"/>
<protein>
    <submittedName>
        <fullName evidence="1">Uncharacterized protein</fullName>
    </submittedName>
</protein>
<sequence length="51" mass="5855">MYFGKLSEQVDDFLYARNGFCIPESGQFKRCKNVGRRSPNGAYFSGLSRQQ</sequence>
<evidence type="ECO:0000313" key="1">
    <source>
        <dbReference type="EMBL" id="ABC27276.1"/>
    </source>
</evidence>
<name>Q2SPZ8_HAHCH</name>
<dbReference type="EMBL" id="CP000155">
    <property type="protein sequence ID" value="ABC27276.1"/>
    <property type="molecule type" value="Genomic_DNA"/>
</dbReference>
<keyword evidence="2" id="KW-1185">Reference proteome</keyword>
<gene>
    <name evidence="1" type="ordered locus">HCH_00364</name>
</gene>
<dbReference type="AlphaFoldDB" id="Q2SPZ8"/>
<accession>Q2SPZ8</accession>
<dbReference type="KEGG" id="hch:HCH_00364"/>
<dbReference type="STRING" id="349521.HCH_00364"/>
<dbReference type="Proteomes" id="UP000000238">
    <property type="component" value="Chromosome"/>
</dbReference>
<dbReference type="HOGENOM" id="CLU_3099439_0_0_6"/>
<reference evidence="1 2" key="1">
    <citation type="journal article" date="2005" name="Nucleic Acids Res.">
        <title>Genomic blueprint of Hahella chejuensis, a marine microbe producing an algicidal agent.</title>
        <authorList>
            <person name="Jeong H."/>
            <person name="Yim J.H."/>
            <person name="Lee C."/>
            <person name="Choi S.-H."/>
            <person name="Park Y.K."/>
            <person name="Yoon S.H."/>
            <person name="Hur C.-G."/>
            <person name="Kang H.-Y."/>
            <person name="Kim D."/>
            <person name="Lee H.H."/>
            <person name="Park K.H."/>
            <person name="Park S.-H."/>
            <person name="Park H.-S."/>
            <person name="Lee H.K."/>
            <person name="Oh T.K."/>
            <person name="Kim J.F."/>
        </authorList>
    </citation>
    <scope>NUCLEOTIDE SEQUENCE [LARGE SCALE GENOMIC DNA]</scope>
    <source>
        <strain evidence="1 2">KCTC 2396</strain>
    </source>
</reference>
<organism evidence="1 2">
    <name type="scientific">Hahella chejuensis (strain KCTC 2396)</name>
    <dbReference type="NCBI Taxonomy" id="349521"/>
    <lineage>
        <taxon>Bacteria</taxon>
        <taxon>Pseudomonadati</taxon>
        <taxon>Pseudomonadota</taxon>
        <taxon>Gammaproteobacteria</taxon>
        <taxon>Oceanospirillales</taxon>
        <taxon>Hahellaceae</taxon>
        <taxon>Hahella</taxon>
    </lineage>
</organism>
<evidence type="ECO:0000313" key="2">
    <source>
        <dbReference type="Proteomes" id="UP000000238"/>
    </source>
</evidence>